<dbReference type="InterPro" id="IPR019775">
    <property type="entry name" value="WD40_repeat_CS"/>
</dbReference>
<evidence type="ECO:0000313" key="7">
    <source>
        <dbReference type="Proteomes" id="UP000515135"/>
    </source>
</evidence>
<feature type="region of interest" description="Disordered" evidence="5">
    <location>
        <begin position="970"/>
        <end position="1030"/>
    </location>
</feature>
<feature type="repeat" description="WD" evidence="4">
    <location>
        <begin position="454"/>
        <end position="479"/>
    </location>
</feature>
<dbReference type="SUPFAM" id="SSF47473">
    <property type="entry name" value="EF-hand"/>
    <property type="match status" value="1"/>
</dbReference>
<dbReference type="SUPFAM" id="SSF50978">
    <property type="entry name" value="WD40 repeat-like"/>
    <property type="match status" value="2"/>
</dbReference>
<gene>
    <name evidence="8" type="primary">LOC109481512</name>
</gene>
<dbReference type="RefSeq" id="XP_019639648.1">
    <property type="nucleotide sequence ID" value="XM_019784089.1"/>
</dbReference>
<dbReference type="PROSITE" id="PS00678">
    <property type="entry name" value="WD_REPEATS_1"/>
    <property type="match status" value="2"/>
</dbReference>
<dbReference type="GeneID" id="109481512"/>
<evidence type="ECO:0000256" key="1">
    <source>
        <dbReference type="ARBA" id="ARBA00022574"/>
    </source>
</evidence>
<dbReference type="InterPro" id="IPR015943">
    <property type="entry name" value="WD40/YVTN_repeat-like_dom_sf"/>
</dbReference>
<organism evidence="7 8">
    <name type="scientific">Branchiostoma belcheri</name>
    <name type="common">Amphioxus</name>
    <dbReference type="NCBI Taxonomy" id="7741"/>
    <lineage>
        <taxon>Eukaryota</taxon>
        <taxon>Metazoa</taxon>
        <taxon>Chordata</taxon>
        <taxon>Cephalochordata</taxon>
        <taxon>Leptocardii</taxon>
        <taxon>Amphioxiformes</taxon>
        <taxon>Branchiostomatidae</taxon>
        <taxon>Branchiostoma</taxon>
    </lineage>
</organism>
<dbReference type="Proteomes" id="UP000515135">
    <property type="component" value="Unplaced"/>
</dbReference>
<evidence type="ECO:0000259" key="6">
    <source>
        <dbReference type="PROSITE" id="PS50222"/>
    </source>
</evidence>
<evidence type="ECO:0000313" key="8">
    <source>
        <dbReference type="RefSeq" id="XP_019639648.1"/>
    </source>
</evidence>
<feature type="compositionally biased region" description="Low complexity" evidence="5">
    <location>
        <begin position="776"/>
        <end position="789"/>
    </location>
</feature>
<keyword evidence="7" id="KW-1185">Reference proteome</keyword>
<keyword evidence="3" id="KW-0106">Calcium</keyword>
<accession>A0A6P4ZS53</accession>
<dbReference type="InterPro" id="IPR018247">
    <property type="entry name" value="EF_Hand_1_Ca_BS"/>
</dbReference>
<dbReference type="InterPro" id="IPR011992">
    <property type="entry name" value="EF-hand-dom_pair"/>
</dbReference>
<dbReference type="InterPro" id="IPR020472">
    <property type="entry name" value="WD40_PAC1"/>
</dbReference>
<protein>
    <submittedName>
        <fullName evidence="8">WD repeat-containing protein on Y chromosome-like</fullName>
    </submittedName>
</protein>
<dbReference type="AlphaFoldDB" id="A0A6P4ZS53"/>
<dbReference type="Gene3D" id="1.10.238.10">
    <property type="entry name" value="EF-hand"/>
    <property type="match status" value="1"/>
</dbReference>
<dbReference type="PROSITE" id="PS00018">
    <property type="entry name" value="EF_HAND_1"/>
    <property type="match status" value="1"/>
</dbReference>
<dbReference type="OrthoDB" id="75172at2759"/>
<feature type="repeat" description="WD" evidence="4">
    <location>
        <begin position="490"/>
        <end position="531"/>
    </location>
</feature>
<keyword evidence="1 4" id="KW-0853">WD repeat</keyword>
<dbReference type="PROSITE" id="PS50222">
    <property type="entry name" value="EF_HAND_2"/>
    <property type="match status" value="1"/>
</dbReference>
<name>A0A6P4ZS53_BRABE</name>
<dbReference type="InterPro" id="IPR036322">
    <property type="entry name" value="WD40_repeat_dom_sf"/>
</dbReference>
<feature type="repeat" description="WD" evidence="4">
    <location>
        <begin position="911"/>
        <end position="947"/>
    </location>
</feature>
<dbReference type="KEGG" id="bbel:109481512"/>
<feature type="compositionally biased region" description="Basic residues" evidence="5">
    <location>
        <begin position="793"/>
        <end position="803"/>
    </location>
</feature>
<dbReference type="PRINTS" id="PR00320">
    <property type="entry name" value="GPROTEINBRPT"/>
</dbReference>
<feature type="compositionally biased region" description="Polar residues" evidence="5">
    <location>
        <begin position="83"/>
        <end position="93"/>
    </location>
</feature>
<dbReference type="InterPro" id="IPR051242">
    <property type="entry name" value="WD-EF-hand_domain"/>
</dbReference>
<keyword evidence="2" id="KW-0677">Repeat</keyword>
<dbReference type="GO" id="GO:0005509">
    <property type="term" value="F:calcium ion binding"/>
    <property type="evidence" value="ECO:0007669"/>
    <property type="project" value="InterPro"/>
</dbReference>
<sequence>MATRLQGVDTLPPLPVPSTDVPHHVSRLSLCPGPASRQNGHRSSSRASGLSADSRHALNARWQNMLKAVSPVVSLMKRAGKGTVSSDVPSSSRLQRKKSFSSTANVQSFDRDASMRLEDYINLQHLQQLMEKFQMHRPAEHHGSTKLKREAGNMTLDEFKEAVSSTLGTRSWNDQIDALFKKMDTSCDGLIDWNEFCTYMLLQYRENDYMRTKRDIPFRSLAHIKHCVFNKQEPTTKLIYIENPSRYVSFSKEGVIGIWDTSVRLLRTYELPGEGDEGRNGKRQFKAWVTDAIYLPNMNKIVIATTSRDLHFFDISTSSYFEEFHLYGLTDVPTCFDYHYDPKNPNNKACLLYGDESGCINLLYFKTPQSGQFERPFSHDEGVQKIYLPELPQHSKYVQLVVLDSIHPEGIRQILYCPHNNVVLSSSGSHVSSVVMMDISRKKKTYVFKVSKGVECFDYNKQMNIIVTGSSDHRVRLWNPYVTSKPITVLSGHHTTIIDVKLFEPMNQVFSYSKDAMLKVWDVKDHSCLQTVVLKFPCLVNGRVPEYGAFPLCLVLSKNTLLVTCQDYIGQLKLGVKKVKSPLPTTHNAPLCTAIYNPHYHQVVTGSDDSTVAVWDIETGNKSLMFTNAHGDEEITCMTFDTSLRRLITGARDGTIKIWNFQNGHNLHKLEGVGEAEVTGVIPLDSPKVILSVGWSRKIVLYDDSEADNMYVTANTSWKGGQAHKDDILSVAHCPPNLLATASFDGDLIVWSMETQKIFLRLRRGHHSRNSRRVPASADSLSSQDSQEQQPREKRRRRFRHSRGPTPVDQLLFLSKRAAGRPSDCGILISSEAGTINWWCIYGTKHHMGYFYAPDTEDESVLGLATSPDNNVLVTGDTMGYISVWDITDYCVKMSHNLRRVKYRPPRLAYWRAHHSAVVSVEYVDHEERPFVVSAGTDKTARLWTMEGHYVGTFGQEKKWNLKRPSTYEYPNNPWLTSDTEHTPPEEDTSDPVAQEVSGEKNDSETTVRPSVEATEAGKDESGVEETELMFVDDVRPSVEATEAGKDESGVEETELMFVDDEEREAEEEEEGDDVAQLPVLPVSRGLPATAQPVKRLLTSQSDDVAVRGLRGRAHTFSTLKYMTRSQSFTMPKTLLGHRVEENLHRKIFTRQERRSHYGDINVKATAPLGTQCSPFQALSMPELQQVYLPSSLPMSPRMVSRGMAATTESELGDLPLAATPVPDDNDHESADRSSVSQGSKKWTAGRKVSAFNKLNKLPAIKSVK</sequence>
<evidence type="ECO:0000256" key="4">
    <source>
        <dbReference type="PROSITE-ProRule" id="PRU00221"/>
    </source>
</evidence>
<dbReference type="Pfam" id="PF00400">
    <property type="entry name" value="WD40"/>
    <property type="match status" value="6"/>
</dbReference>
<feature type="region of interest" description="Disordered" evidence="5">
    <location>
        <begin position="1"/>
        <end position="52"/>
    </location>
</feature>
<evidence type="ECO:0000256" key="2">
    <source>
        <dbReference type="ARBA" id="ARBA00022737"/>
    </source>
</evidence>
<feature type="repeat" description="WD" evidence="4">
    <location>
        <begin position="584"/>
        <end position="625"/>
    </location>
</feature>
<feature type="repeat" description="WD" evidence="4">
    <location>
        <begin position="635"/>
        <end position="669"/>
    </location>
</feature>
<reference evidence="8" key="1">
    <citation type="submission" date="2025-08" db="UniProtKB">
        <authorList>
            <consortium name="RefSeq"/>
        </authorList>
    </citation>
    <scope>IDENTIFICATION</scope>
    <source>
        <tissue evidence="8">Gonad</tissue>
    </source>
</reference>
<dbReference type="PROSITE" id="PS50082">
    <property type="entry name" value="WD_REPEATS_2"/>
    <property type="match status" value="7"/>
</dbReference>
<feature type="region of interest" description="Disordered" evidence="5">
    <location>
        <begin position="1202"/>
        <end position="1244"/>
    </location>
</feature>
<feature type="repeat" description="WD" evidence="4">
    <location>
        <begin position="721"/>
        <end position="761"/>
    </location>
</feature>
<dbReference type="InterPro" id="IPR001680">
    <property type="entry name" value="WD40_rpt"/>
</dbReference>
<dbReference type="PANTHER" id="PTHR44324:SF3">
    <property type="entry name" value="WD REPEAT-CONTAINING PROTEIN 49-LIKE"/>
    <property type="match status" value="1"/>
</dbReference>
<feature type="domain" description="EF-hand" evidence="6">
    <location>
        <begin position="171"/>
        <end position="206"/>
    </location>
</feature>
<evidence type="ECO:0000256" key="5">
    <source>
        <dbReference type="SAM" id="MobiDB-lite"/>
    </source>
</evidence>
<proteinExistence type="predicted"/>
<feature type="region of interest" description="Disordered" evidence="5">
    <location>
        <begin position="770"/>
        <end position="806"/>
    </location>
</feature>
<feature type="repeat" description="WD" evidence="4">
    <location>
        <begin position="854"/>
        <end position="887"/>
    </location>
</feature>
<dbReference type="Gene3D" id="2.130.10.10">
    <property type="entry name" value="YVTN repeat-like/Quinoprotein amine dehydrogenase"/>
    <property type="match status" value="4"/>
</dbReference>
<dbReference type="InterPro" id="IPR002048">
    <property type="entry name" value="EF_hand_dom"/>
</dbReference>
<dbReference type="PANTHER" id="PTHR44324">
    <property type="entry name" value="WD40 REPEAT DOMAIN 95"/>
    <property type="match status" value="1"/>
</dbReference>
<evidence type="ECO:0000256" key="3">
    <source>
        <dbReference type="ARBA" id="ARBA00022837"/>
    </source>
</evidence>
<feature type="region of interest" description="Disordered" evidence="5">
    <location>
        <begin position="79"/>
        <end position="100"/>
    </location>
</feature>
<dbReference type="PROSITE" id="PS50294">
    <property type="entry name" value="WD_REPEATS_REGION"/>
    <property type="match status" value="3"/>
</dbReference>
<dbReference type="SMART" id="SM00320">
    <property type="entry name" value="WD40"/>
    <property type="match status" value="10"/>
</dbReference>